<evidence type="ECO:0000256" key="1">
    <source>
        <dbReference type="ARBA" id="ARBA00044504"/>
    </source>
</evidence>
<dbReference type="AlphaFoldDB" id="A0ABD1QP24"/>
<accession>A0ABD1QP24</accession>
<keyword evidence="3" id="KW-0472">Membrane</keyword>
<evidence type="ECO:0000256" key="3">
    <source>
        <dbReference type="SAM" id="Phobius"/>
    </source>
</evidence>
<feature type="compositionally biased region" description="Polar residues" evidence="2">
    <location>
        <begin position="1"/>
        <end position="18"/>
    </location>
</feature>
<dbReference type="EMBL" id="JBFOLJ010000014">
    <property type="protein sequence ID" value="KAL2477957.1"/>
    <property type="molecule type" value="Genomic_DNA"/>
</dbReference>
<dbReference type="Gene3D" id="1.20.1250.20">
    <property type="entry name" value="MFS general substrate transporter like domains"/>
    <property type="match status" value="1"/>
</dbReference>
<feature type="transmembrane region" description="Helical" evidence="3">
    <location>
        <begin position="91"/>
        <end position="112"/>
    </location>
</feature>
<evidence type="ECO:0000313" key="5">
    <source>
        <dbReference type="Proteomes" id="UP001604277"/>
    </source>
</evidence>
<feature type="transmembrane region" description="Helical" evidence="3">
    <location>
        <begin position="124"/>
        <end position="146"/>
    </location>
</feature>
<dbReference type="SUPFAM" id="SSF103473">
    <property type="entry name" value="MFS general substrate transporter"/>
    <property type="match status" value="1"/>
</dbReference>
<dbReference type="PANTHER" id="PTHR11654">
    <property type="entry name" value="OLIGOPEPTIDE TRANSPORTER-RELATED"/>
    <property type="match status" value="1"/>
</dbReference>
<gene>
    <name evidence="4" type="ORF">Fot_46971</name>
</gene>
<feature type="transmembrane region" description="Helical" evidence="3">
    <location>
        <begin position="55"/>
        <end position="79"/>
    </location>
</feature>
<name>A0ABD1QP24_9LAMI</name>
<sequence length="164" mass="17948">METNQQSSTNTDASVSCNDSEERSTRIVDASTKDGTMDIYGKPAMKGKTGGWRSGMLLLVIEGLAALAFTGVEVNMVLFSKSVLRQSNADAANTFSTWMGTLNICTLFGAFLSDSYLGRFLTCVVFQVVLVIGLVLLSLSTQAFMLEPERLWENWRAVQPSITR</sequence>
<reference evidence="5" key="1">
    <citation type="submission" date="2024-07" db="EMBL/GenBank/DDBJ databases">
        <title>Two chromosome-level genome assemblies of Korean endemic species Abeliophyllum distichum and Forsythia ovata (Oleaceae).</title>
        <authorList>
            <person name="Jang H."/>
        </authorList>
    </citation>
    <scope>NUCLEOTIDE SEQUENCE [LARGE SCALE GENOMIC DNA]</scope>
</reference>
<comment type="similarity">
    <text evidence="1">Belongs to the major facilitator superfamily. Phosphate:H(+) symporter (TC 2.A.1.9) family.</text>
</comment>
<dbReference type="InterPro" id="IPR036259">
    <property type="entry name" value="MFS_trans_sf"/>
</dbReference>
<feature type="region of interest" description="Disordered" evidence="2">
    <location>
        <begin position="1"/>
        <end position="25"/>
    </location>
</feature>
<evidence type="ECO:0000256" key="2">
    <source>
        <dbReference type="SAM" id="MobiDB-lite"/>
    </source>
</evidence>
<proteinExistence type="inferred from homology"/>
<comment type="caution">
    <text evidence="4">The sequence shown here is derived from an EMBL/GenBank/DDBJ whole genome shotgun (WGS) entry which is preliminary data.</text>
</comment>
<keyword evidence="5" id="KW-1185">Reference proteome</keyword>
<keyword evidence="3" id="KW-1133">Transmembrane helix</keyword>
<evidence type="ECO:0000313" key="4">
    <source>
        <dbReference type="EMBL" id="KAL2477957.1"/>
    </source>
</evidence>
<protein>
    <submittedName>
        <fullName evidence="4">Protein NRT1/PTR FAMILY 7.2</fullName>
    </submittedName>
</protein>
<keyword evidence="3" id="KW-0812">Transmembrane</keyword>
<dbReference type="Proteomes" id="UP001604277">
    <property type="component" value="Unassembled WGS sequence"/>
</dbReference>
<organism evidence="4 5">
    <name type="scientific">Forsythia ovata</name>
    <dbReference type="NCBI Taxonomy" id="205694"/>
    <lineage>
        <taxon>Eukaryota</taxon>
        <taxon>Viridiplantae</taxon>
        <taxon>Streptophyta</taxon>
        <taxon>Embryophyta</taxon>
        <taxon>Tracheophyta</taxon>
        <taxon>Spermatophyta</taxon>
        <taxon>Magnoliopsida</taxon>
        <taxon>eudicotyledons</taxon>
        <taxon>Gunneridae</taxon>
        <taxon>Pentapetalae</taxon>
        <taxon>asterids</taxon>
        <taxon>lamiids</taxon>
        <taxon>Lamiales</taxon>
        <taxon>Oleaceae</taxon>
        <taxon>Forsythieae</taxon>
        <taxon>Forsythia</taxon>
    </lineage>
</organism>